<evidence type="ECO:0000313" key="1">
    <source>
        <dbReference type="EMBL" id="RIA98316.1"/>
    </source>
</evidence>
<keyword evidence="2" id="KW-1185">Reference proteome</keyword>
<evidence type="ECO:0000313" key="2">
    <source>
        <dbReference type="Proteomes" id="UP000265703"/>
    </source>
</evidence>
<dbReference type="AlphaFoldDB" id="A0A397TN23"/>
<comment type="caution">
    <text evidence="1">The sequence shown here is derived from an EMBL/GenBank/DDBJ whole genome shotgun (WGS) entry which is preliminary data.</text>
</comment>
<protein>
    <recommendedName>
        <fullName evidence="3">Peptidase S1 domain-containing protein</fullName>
    </recommendedName>
</protein>
<dbReference type="SUPFAM" id="SSF50494">
    <property type="entry name" value="Trypsin-like serine proteases"/>
    <property type="match status" value="1"/>
</dbReference>
<organism evidence="1 2">
    <name type="scientific">Glomus cerebriforme</name>
    <dbReference type="NCBI Taxonomy" id="658196"/>
    <lineage>
        <taxon>Eukaryota</taxon>
        <taxon>Fungi</taxon>
        <taxon>Fungi incertae sedis</taxon>
        <taxon>Mucoromycota</taxon>
        <taxon>Glomeromycotina</taxon>
        <taxon>Glomeromycetes</taxon>
        <taxon>Glomerales</taxon>
        <taxon>Glomeraceae</taxon>
        <taxon>Glomus</taxon>
    </lineage>
</organism>
<dbReference type="Proteomes" id="UP000265703">
    <property type="component" value="Unassembled WGS sequence"/>
</dbReference>
<evidence type="ECO:0008006" key="3">
    <source>
        <dbReference type="Google" id="ProtNLM"/>
    </source>
</evidence>
<proteinExistence type="predicted"/>
<dbReference type="Gene3D" id="2.40.10.10">
    <property type="entry name" value="Trypsin-like serine proteases"/>
    <property type="match status" value="1"/>
</dbReference>
<dbReference type="OrthoDB" id="5424209at2759"/>
<name>A0A397TN23_9GLOM</name>
<dbReference type="InterPro" id="IPR009003">
    <property type="entry name" value="Peptidase_S1_PA"/>
</dbReference>
<sequence>MQIENIGTVCVQKIGRSTGHTYGKMLTTWQRGIVNNLFNDGVEVEFLIVTGDHGKFGDHGDSGSPVYDDNGTLWGIYMGTFENGEVSAVIPISIILEDVFVKEGAEFDLL</sequence>
<gene>
    <name evidence="1" type="ORF">C1645_750239</name>
</gene>
<reference evidence="1 2" key="1">
    <citation type="submission" date="2018-06" db="EMBL/GenBank/DDBJ databases">
        <title>Comparative genomics reveals the genomic features of Rhizophagus irregularis, R. cerebriforme, R. diaphanum and Gigaspora rosea, and their symbiotic lifestyle signature.</title>
        <authorList>
            <person name="Morin E."/>
            <person name="San Clemente H."/>
            <person name="Chen E.C.H."/>
            <person name="De La Providencia I."/>
            <person name="Hainaut M."/>
            <person name="Kuo A."/>
            <person name="Kohler A."/>
            <person name="Murat C."/>
            <person name="Tang N."/>
            <person name="Roy S."/>
            <person name="Loubradou J."/>
            <person name="Henrissat B."/>
            <person name="Grigoriev I.V."/>
            <person name="Corradi N."/>
            <person name="Roux C."/>
            <person name="Martin F.M."/>
        </authorList>
    </citation>
    <scope>NUCLEOTIDE SEQUENCE [LARGE SCALE GENOMIC DNA]</scope>
    <source>
        <strain evidence="1 2">DAOM 227022</strain>
    </source>
</reference>
<dbReference type="InterPro" id="IPR043504">
    <property type="entry name" value="Peptidase_S1_PA_chymotrypsin"/>
</dbReference>
<dbReference type="EMBL" id="QKYT01000017">
    <property type="protein sequence ID" value="RIA98316.1"/>
    <property type="molecule type" value="Genomic_DNA"/>
</dbReference>
<accession>A0A397TN23</accession>